<comment type="caution">
    <text evidence="1">The sequence shown here is derived from an EMBL/GenBank/DDBJ whole genome shotgun (WGS) entry which is preliminary data.</text>
</comment>
<evidence type="ECO:0000313" key="2">
    <source>
        <dbReference type="Proteomes" id="UP001497525"/>
    </source>
</evidence>
<sequence>MDIRLSLPISSSKTDVVLFAPDINGSAVGYLDPSSVQITGADNSSFRKVNQSTIGRDNWGNVTVLNVTAESVSAFASSSLESNFSAHLSYTFGISINSSIKAEDNVTIFVNIIIEGARFVKNFLLRGPIPEMTIDGCPLSVHPATVFMTNVTLFLPDQRGDYTFKISGVGCSVFVVDPFIKFGEGFLRQSGTIAVSKQYDIELDLRISKSILITFTGAENGHNSNNSSLRTARSVVIKVYAQIVPNPYIKPVVNFYASMNGTVIGMASCGPDLLAFTPILYPGSYLQTATSRLDSADTATTVSFRLYIEFASNSSDGYRLKIHTGTRTCAEVTYVTVKLSTFEDKLPLLTQYNRPDDVNIVSEACTHLGVISGSVSAVVNFTLRTGCNCSGRHCIAGWALVSSNPTVHGVWHLGTNHSAPPPANVTLLTNLMSMHYFERIQPTFVSPTDGIGGIFRWICILNSSFPHPPVQLRATVTSPDLKLMDARIMNIGECLQTFVPAGLRIIFGDPKTVLINVPPIYGGKCTHPEEIVVEVYLFLVAPSAGNFSLMLGSLLDNSSANTSAVSAIAVFDVDDPLSPAIMYESPTLRLSDANTFSQSKEYSANQVSLMMASININPEVRQTYALSLGTTNTTDNKKICKPRLLSIQSGIGFPPAEYTLISKFAGTKTSNVYGGQAPTPNYGRALGTYTLIYAIPFIIRNAGKNTTDVALSLAYGPSSVTAARTVKIASTQNGSKTVAQSKYRYTNVLDFNPLSNHSVATQAAAPGETLRFLYDLNLLSPKCTNLSVSVVSNNDHQWPVEIVGFYLHSYSPSIWCLDSTIERGAKLPNSDMRLECEAMDGRTNQECRIKNVSFHGGRNLPTMDNELFRITYGVAAANSGIHAVYVYLGPIIQTGYTHYANINKPRDDKIEVKVTIVLATNLADNTIVQLRMFVQLGSYRIKDKQEICVQKPKLDLNLHIENQTTRSYYLPGESVLMTVESGPSPACQKRKLNMFRSSIFQSITLLHQVDNSSGMEVSILHSSENVLLTFEMIIVDSPNIPKYFEDAGIVVTVEMVCYIPKPYSNTMDIRRTLNSTNIKIRNHPEGECSSEFTQGTISSQITSCNSADPAQLVQQVKDYSTMGCMSPASSKKYFLLRYVTIEYGTLTFITAISVRMSTPSNIVLKLRIFQTTDGTAFTFHEEVSIEYTSALKGTAYLRSPLRSRGIRILIFTLETEDTGTTLTLDIQGCEYSGDRRVFDPQLAPADNTITKDRTLAGMYANGSRSVLFSVDRMFFCDGNTADVFNSNTPQSKCYHIHSSPQIRIYDLGLYITQILSYIPSNRYLFGISPDKESIILTRDLGKTWKTVNPLAYRWYISRHADMINATDVPFVVGPGTETECSEYDNGTVSGE</sequence>
<gene>
    <name evidence="1" type="ORF">CDAUBV1_LOCUS6574</name>
</gene>
<dbReference type="EMBL" id="CAXLJL010000156">
    <property type="protein sequence ID" value="CAL5133315.1"/>
    <property type="molecule type" value="Genomic_DNA"/>
</dbReference>
<evidence type="ECO:0000313" key="1">
    <source>
        <dbReference type="EMBL" id="CAL5133315.1"/>
    </source>
</evidence>
<accession>A0AAV2T978</accession>
<dbReference type="Proteomes" id="UP001497525">
    <property type="component" value="Unassembled WGS sequence"/>
</dbReference>
<reference evidence="1" key="1">
    <citation type="submission" date="2024-06" db="EMBL/GenBank/DDBJ databases">
        <authorList>
            <person name="Liu X."/>
            <person name="Lenzi L."/>
            <person name="Haldenby T S."/>
            <person name="Uol C."/>
        </authorList>
    </citation>
    <scope>NUCLEOTIDE SEQUENCE</scope>
</reference>
<protein>
    <submittedName>
        <fullName evidence="1">Uncharacterized protein</fullName>
    </submittedName>
</protein>
<name>A0AAV2T978_CALDB</name>
<organism evidence="1 2">
    <name type="scientific">Calicophoron daubneyi</name>
    <name type="common">Rumen fluke</name>
    <name type="synonym">Paramphistomum daubneyi</name>
    <dbReference type="NCBI Taxonomy" id="300641"/>
    <lineage>
        <taxon>Eukaryota</taxon>
        <taxon>Metazoa</taxon>
        <taxon>Spiralia</taxon>
        <taxon>Lophotrochozoa</taxon>
        <taxon>Platyhelminthes</taxon>
        <taxon>Trematoda</taxon>
        <taxon>Digenea</taxon>
        <taxon>Plagiorchiida</taxon>
        <taxon>Pronocephalata</taxon>
        <taxon>Paramphistomoidea</taxon>
        <taxon>Paramphistomidae</taxon>
        <taxon>Calicophoron</taxon>
    </lineage>
</organism>
<proteinExistence type="predicted"/>